<gene>
    <name evidence="1" type="ORF">AVDCRST_MAG03-2288</name>
</gene>
<protein>
    <recommendedName>
        <fullName evidence="2">CbtB-domain containing protein</fullName>
    </recommendedName>
</protein>
<name>A0A6J4PJ60_9ACTN</name>
<dbReference type="EMBL" id="CADCUT010000144">
    <property type="protein sequence ID" value="CAA9417340.1"/>
    <property type="molecule type" value="Genomic_DNA"/>
</dbReference>
<dbReference type="AlphaFoldDB" id="A0A6J4PJ60"/>
<sequence length="64" mass="7036">MYRALGRPNLWLLPALALVLLMIFAVLFDNGALLAPLLGEAAGKTNYLHEFFHDGRHLLGVPGH</sequence>
<reference evidence="1" key="1">
    <citation type="submission" date="2020-02" db="EMBL/GenBank/DDBJ databases">
        <authorList>
            <person name="Meier V. D."/>
        </authorList>
    </citation>
    <scope>NUCLEOTIDE SEQUENCE</scope>
    <source>
        <strain evidence="1">AVDCRST_MAG03</strain>
    </source>
</reference>
<proteinExistence type="predicted"/>
<evidence type="ECO:0008006" key="2">
    <source>
        <dbReference type="Google" id="ProtNLM"/>
    </source>
</evidence>
<evidence type="ECO:0000313" key="1">
    <source>
        <dbReference type="EMBL" id="CAA9417340.1"/>
    </source>
</evidence>
<organism evidence="1">
    <name type="scientific">uncultured Rubrobacteraceae bacterium</name>
    <dbReference type="NCBI Taxonomy" id="349277"/>
    <lineage>
        <taxon>Bacteria</taxon>
        <taxon>Bacillati</taxon>
        <taxon>Actinomycetota</taxon>
        <taxon>Rubrobacteria</taxon>
        <taxon>Rubrobacterales</taxon>
        <taxon>Rubrobacteraceae</taxon>
        <taxon>environmental samples</taxon>
    </lineage>
</organism>
<accession>A0A6J4PJ60</accession>